<comment type="caution">
    <text evidence="1">The sequence shown here is derived from an EMBL/GenBank/DDBJ whole genome shotgun (WGS) entry which is preliminary data.</text>
</comment>
<dbReference type="EMBL" id="JAVRFJ010000007">
    <property type="protein sequence ID" value="MDT0567926.1"/>
    <property type="molecule type" value="Genomic_DNA"/>
</dbReference>
<keyword evidence="2" id="KW-1185">Reference proteome</keyword>
<accession>A0ABU2YUC8</accession>
<evidence type="ECO:0000313" key="2">
    <source>
        <dbReference type="Proteomes" id="UP001180737"/>
    </source>
</evidence>
<organism evidence="1 2">
    <name type="scientific">Streptomyces gottesmaniae</name>
    <dbReference type="NCBI Taxonomy" id="3075518"/>
    <lineage>
        <taxon>Bacteria</taxon>
        <taxon>Bacillati</taxon>
        <taxon>Actinomycetota</taxon>
        <taxon>Actinomycetes</taxon>
        <taxon>Kitasatosporales</taxon>
        <taxon>Streptomycetaceae</taxon>
        <taxon>Streptomyces</taxon>
    </lineage>
</organism>
<sequence>MTDAEYEKIAALFSGDGVWGNPTDTAVVAAGTGLSVDVRAGVFASVRGHAWYSGTTAVNLAISSNSSGSTRTDRVVLRLARSTWTVRAVVKEGTPGSGAPTLTQDVGDTGVYEVLLADVTVLNAAAAVTVSRGERYVGSRLRPTTAAALAGLPPTLGDLVYEVDTGRVRIYDGSAYRDVYSYSGAIDVSSTLSGWAVVVTPMLEVRSGVACLRLGQFSRAGGNLSGPNDSRLPILIPAAYRHPTRNVYANCYITGARIGRCTIYPANHESRAGQVWMSQKPDMTNADDVLFADVSWVVG</sequence>
<name>A0ABU2YUC8_9ACTN</name>
<evidence type="ECO:0008006" key="3">
    <source>
        <dbReference type="Google" id="ProtNLM"/>
    </source>
</evidence>
<dbReference type="RefSeq" id="WP_311590496.1">
    <property type="nucleotide sequence ID" value="NZ_JAVRFJ010000007.1"/>
</dbReference>
<proteinExistence type="predicted"/>
<reference evidence="1" key="1">
    <citation type="submission" date="2024-05" db="EMBL/GenBank/DDBJ databases">
        <title>30 novel species of actinomycetes from the DSMZ collection.</title>
        <authorList>
            <person name="Nouioui I."/>
        </authorList>
    </citation>
    <scope>NUCLEOTIDE SEQUENCE</scope>
    <source>
        <strain evidence="1">DSM 3412</strain>
    </source>
</reference>
<protein>
    <recommendedName>
        <fullName evidence="3">Minor tail protein</fullName>
    </recommendedName>
</protein>
<dbReference type="Proteomes" id="UP001180737">
    <property type="component" value="Unassembled WGS sequence"/>
</dbReference>
<gene>
    <name evidence="1" type="ORF">RM704_10660</name>
</gene>
<evidence type="ECO:0000313" key="1">
    <source>
        <dbReference type="EMBL" id="MDT0567926.1"/>
    </source>
</evidence>